<proteinExistence type="predicted"/>
<evidence type="ECO:0000313" key="2">
    <source>
        <dbReference type="Proteomes" id="UP000246104"/>
    </source>
</evidence>
<gene>
    <name evidence="1" type="ORF">C5B42_01545</name>
</gene>
<comment type="caution">
    <text evidence="1">The sequence shown here is derived from an EMBL/GenBank/DDBJ whole genome shotgun (WGS) entry which is preliminary data.</text>
</comment>
<name>A0A317JPD9_9BACT</name>
<protein>
    <submittedName>
        <fullName evidence="1">Uncharacterized protein</fullName>
    </submittedName>
</protein>
<sequence length="105" mass="12441">MPFPERQTREIPLCIWIIEDSLYSPEERKIVLEKLVRLEDTTMEDLQKSLQYVVGEERTLIQVEIQRRTAMPEGVFVPYPYLPMGPDTRLEELLNEYDDTVDELP</sequence>
<evidence type="ECO:0000313" key="1">
    <source>
        <dbReference type="EMBL" id="PWU23828.1"/>
    </source>
</evidence>
<dbReference type="EMBL" id="PSRQ01000022">
    <property type="protein sequence ID" value="PWU23828.1"/>
    <property type="molecule type" value="Genomic_DNA"/>
</dbReference>
<organism evidence="1 2">
    <name type="scientific">Candidatus Cerribacteria bacterium 'Amazon FNV 2010 28 9'</name>
    <dbReference type="NCBI Taxonomy" id="2081795"/>
    <lineage>
        <taxon>Bacteria</taxon>
        <taxon>Candidatus Cerribacteria</taxon>
    </lineage>
</organism>
<dbReference type="Proteomes" id="UP000246104">
    <property type="component" value="Unassembled WGS sequence"/>
</dbReference>
<reference evidence="1 2" key="1">
    <citation type="submission" date="2018-02" db="EMBL/GenBank/DDBJ databases">
        <title>Genomic Reconstructions from Amazon Rainforest and Pasture Soil Reveal Novel Insights into the Physiology of Candidate Phyla in Tropical Sites.</title>
        <authorList>
            <person name="Kroeger M.E."/>
            <person name="Delmont T."/>
            <person name="Eren A.M."/>
            <person name="Guo J."/>
            <person name="Meyer K.M."/>
            <person name="Khan K."/>
            <person name="Rodrigues J.L.M."/>
            <person name="Bohannan B.J.M."/>
            <person name="Tringe S."/>
            <person name="Borges C.D."/>
            <person name="Tiedje J."/>
            <person name="Tsai S.M."/>
            <person name="Nusslein K."/>
        </authorList>
    </citation>
    <scope>NUCLEOTIDE SEQUENCE [LARGE SCALE GENOMIC DNA]</scope>
    <source>
        <strain evidence="1">Amazon FNV 2010 28 9</strain>
    </source>
</reference>
<accession>A0A317JPD9</accession>
<dbReference type="AlphaFoldDB" id="A0A317JPD9"/>